<dbReference type="Gene3D" id="2.170.120.40">
    <property type="entry name" value="YbbR-like domain"/>
    <property type="match status" value="2"/>
</dbReference>
<proteinExistence type="predicted"/>
<dbReference type="RefSeq" id="WP_050618345.1">
    <property type="nucleotide sequence ID" value="NZ_JALEQM010000143.1"/>
</dbReference>
<feature type="transmembrane region" description="Helical" evidence="1">
    <location>
        <begin position="12"/>
        <end position="29"/>
    </location>
</feature>
<evidence type="ECO:0000313" key="2">
    <source>
        <dbReference type="EMBL" id="MCQ4770970.1"/>
    </source>
</evidence>
<gene>
    <name evidence="2" type="ORF">NE579_10940</name>
</gene>
<dbReference type="Proteomes" id="UP001204562">
    <property type="component" value="Unassembled WGS sequence"/>
</dbReference>
<keyword evidence="1" id="KW-1133">Transmembrane helix</keyword>
<dbReference type="Gene3D" id="2.170.120.30">
    <property type="match status" value="2"/>
</dbReference>
<dbReference type="InterPro" id="IPR012505">
    <property type="entry name" value="YbbR"/>
</dbReference>
<evidence type="ECO:0000256" key="1">
    <source>
        <dbReference type="SAM" id="Phobius"/>
    </source>
</evidence>
<dbReference type="AlphaFoldDB" id="A0AAW5JQ23"/>
<reference evidence="2" key="1">
    <citation type="submission" date="2022-06" db="EMBL/GenBank/DDBJ databases">
        <title>Isolation of gut microbiota from human fecal samples.</title>
        <authorList>
            <person name="Pamer E.G."/>
            <person name="Barat B."/>
            <person name="Waligurski E."/>
            <person name="Medina S."/>
            <person name="Paddock L."/>
            <person name="Mostad J."/>
        </authorList>
    </citation>
    <scope>NUCLEOTIDE SEQUENCE</scope>
    <source>
        <strain evidence="2">DFI.9.91</strain>
    </source>
</reference>
<dbReference type="Pfam" id="PF07949">
    <property type="entry name" value="YbbR"/>
    <property type="match status" value="1"/>
</dbReference>
<keyword evidence="1" id="KW-0812">Transmembrane</keyword>
<protein>
    <submittedName>
        <fullName evidence="2">CdaR family protein</fullName>
    </submittedName>
</protein>
<dbReference type="PANTHER" id="PTHR37804:SF1">
    <property type="entry name" value="CDAA REGULATORY PROTEIN CDAR"/>
    <property type="match status" value="1"/>
</dbReference>
<evidence type="ECO:0000313" key="3">
    <source>
        <dbReference type="Proteomes" id="UP001204562"/>
    </source>
</evidence>
<accession>A0AAW5JQ23</accession>
<sequence>MGKRITDSKAFNIVLAILIAIGLWFYVTVEVNSTTSATIYNVPVTIVNEDVLTSRGLMIAPSSELAVDLKVYGNRNAISRIKSDKDSITVSVDVADVQSAGEKEFQCKVTVPYTATGGSVAVQDQESYTVQLLIERMMNKQVEVRGNFTGTVAEGFRVGDFIITPSTVEIKGPEELIKNVDHAQVTVSRQDLSETYTGELSITFIDAEGSEVDGSDIVTDAESASVVLPVYMTLDLPLDVRFVYGGGVTADNFNDVVSYELSPDSISISGAAEDIQPLEGSTKIVGEIDLSELKDTYEFNLVLDPALTNDSGMTKVTVKVKVSGLETRTLETNDIEIINKPAGVDVEKVTQSLQVQVRGPAELLDSVEAYQLRVVADLQDAAQMPGQFNQKVKIYLDGDGKCGVVGEYSIVIKVTAAS</sequence>
<comment type="caution">
    <text evidence="2">The sequence shown here is derived from an EMBL/GenBank/DDBJ whole genome shotgun (WGS) entry which is preliminary data.</text>
</comment>
<dbReference type="InterPro" id="IPR053154">
    <property type="entry name" value="c-di-AMP_regulator"/>
</dbReference>
<name>A0AAW5JQ23_9FIRM</name>
<dbReference type="PANTHER" id="PTHR37804">
    <property type="entry name" value="CDAA REGULATORY PROTEIN CDAR"/>
    <property type="match status" value="1"/>
</dbReference>
<organism evidence="2 3">
    <name type="scientific">Intestinimonas massiliensis</name>
    <name type="common">ex Afouda et al. 2020</name>
    <dbReference type="NCBI Taxonomy" id="1673721"/>
    <lineage>
        <taxon>Bacteria</taxon>
        <taxon>Bacillati</taxon>
        <taxon>Bacillota</taxon>
        <taxon>Clostridia</taxon>
        <taxon>Eubacteriales</taxon>
        <taxon>Intestinimonas</taxon>
    </lineage>
</organism>
<dbReference type="EMBL" id="JANFYS010000022">
    <property type="protein sequence ID" value="MCQ4770970.1"/>
    <property type="molecule type" value="Genomic_DNA"/>
</dbReference>
<keyword evidence="1" id="KW-0472">Membrane</keyword>